<protein>
    <submittedName>
        <fullName evidence="1">DUF3606 domain-containing protein</fullName>
    </submittedName>
</protein>
<dbReference type="InterPro" id="IPR022037">
    <property type="entry name" value="DUF3606"/>
</dbReference>
<name>A0A4R0MPB4_9SPHI</name>
<reference evidence="1 2" key="1">
    <citation type="submission" date="2019-02" db="EMBL/GenBank/DDBJ databases">
        <title>Pedobacter sp. RP-1-13 sp. nov., isolated from Arctic soil.</title>
        <authorList>
            <person name="Dahal R.H."/>
        </authorList>
    </citation>
    <scope>NUCLEOTIDE SEQUENCE [LARGE SCALE GENOMIC DNA]</scope>
    <source>
        <strain evidence="1 2">RP-1-13</strain>
    </source>
</reference>
<proteinExistence type="predicted"/>
<evidence type="ECO:0000313" key="2">
    <source>
        <dbReference type="Proteomes" id="UP000292884"/>
    </source>
</evidence>
<dbReference type="RefSeq" id="WP_131555036.1">
    <property type="nucleotide sequence ID" value="NZ_SJSK01000006.1"/>
</dbReference>
<dbReference type="Proteomes" id="UP000292884">
    <property type="component" value="Unassembled WGS sequence"/>
</dbReference>
<dbReference type="AlphaFoldDB" id="A0A4R0MPB4"/>
<dbReference type="OrthoDB" id="772768at2"/>
<dbReference type="Pfam" id="PF12244">
    <property type="entry name" value="DUF3606"/>
    <property type="match status" value="1"/>
</dbReference>
<gene>
    <name evidence="1" type="ORF">EZ428_20335</name>
</gene>
<comment type="caution">
    <text evidence="1">The sequence shown here is derived from an EMBL/GenBank/DDBJ whole genome shotgun (WGS) entry which is preliminary data.</text>
</comment>
<organism evidence="1 2">
    <name type="scientific">Pedobacter frigiditerrae</name>
    <dbReference type="NCBI Taxonomy" id="2530452"/>
    <lineage>
        <taxon>Bacteria</taxon>
        <taxon>Pseudomonadati</taxon>
        <taxon>Bacteroidota</taxon>
        <taxon>Sphingobacteriia</taxon>
        <taxon>Sphingobacteriales</taxon>
        <taxon>Sphingobacteriaceae</taxon>
        <taxon>Pedobacter</taxon>
    </lineage>
</organism>
<evidence type="ECO:0000313" key="1">
    <source>
        <dbReference type="EMBL" id="TCC88072.1"/>
    </source>
</evidence>
<dbReference type="EMBL" id="SJSK01000006">
    <property type="protein sequence ID" value="TCC88072.1"/>
    <property type="molecule type" value="Genomic_DNA"/>
</dbReference>
<keyword evidence="2" id="KW-1185">Reference proteome</keyword>
<accession>A0A4R0MPB4</accession>
<sequence length="52" mass="6060">MRPNNNEPQINIEKPYELWDWAAELHVSAERLKKAVLTVGKSVRAVKLFLKK</sequence>